<keyword evidence="3 4" id="KW-0732">Signal</keyword>
<feature type="signal peptide" evidence="4">
    <location>
        <begin position="1"/>
        <end position="23"/>
    </location>
</feature>
<evidence type="ECO:0000256" key="3">
    <source>
        <dbReference type="ARBA" id="ARBA00022729"/>
    </source>
</evidence>
<proteinExistence type="inferred from homology"/>
<evidence type="ECO:0000313" key="5">
    <source>
        <dbReference type="EMBL" id="MCK8783034.1"/>
    </source>
</evidence>
<evidence type="ECO:0000256" key="1">
    <source>
        <dbReference type="ARBA" id="ARBA00004418"/>
    </source>
</evidence>
<evidence type="ECO:0000256" key="2">
    <source>
        <dbReference type="ARBA" id="ARBA00010742"/>
    </source>
</evidence>
<gene>
    <name evidence="5" type="ORF">M0638_01390</name>
</gene>
<dbReference type="Proteomes" id="UP001139516">
    <property type="component" value="Unassembled WGS sequence"/>
</dbReference>
<dbReference type="PANTHER" id="PTHR30024">
    <property type="entry name" value="ALIPHATIC SULFONATES-BINDING PROTEIN-RELATED"/>
    <property type="match status" value="1"/>
</dbReference>
<dbReference type="GO" id="GO:0042918">
    <property type="term" value="P:alkanesulfonate transmembrane transport"/>
    <property type="evidence" value="ECO:0007669"/>
    <property type="project" value="TreeGrafter"/>
</dbReference>
<protein>
    <submittedName>
        <fullName evidence="5">ABC transporter substrate-binding protein</fullName>
    </submittedName>
</protein>
<dbReference type="Gene3D" id="3.40.190.10">
    <property type="entry name" value="Periplasmic binding protein-like II"/>
    <property type="match status" value="2"/>
</dbReference>
<feature type="chain" id="PRO_5040772927" evidence="4">
    <location>
        <begin position="24"/>
        <end position="326"/>
    </location>
</feature>
<keyword evidence="6" id="KW-1185">Reference proteome</keyword>
<dbReference type="InterPro" id="IPR006311">
    <property type="entry name" value="TAT_signal"/>
</dbReference>
<sequence length="326" mass="35075">MFRRQLLTGAAAATLATPLAELAAPRLALAQALPKITIGMSGWTGFAPLTLAEQAGLFRDNGIEVETRFVPQRERNLALASGALNCVVTTVDTMILWASAAPLVQVLVLDRSKGGDGIAARPRIGSLADLKGKQVAVDGAGTSPYFTLAYMLRKSGSGITMRDLTLATLAPQPAAQAFVAGQFDACATYEPYLSQVRAMGADKGKILATTLDYPCVVDTLAFKPDFIRDHPEAVKRVVKSWFDAIALIGKEPDRAFEIMGRRVNQTGDQFKASAQFIEWLDAGMNRDYVTNGLPAFMQEAAEVQKETGVIRAIPDLGPLLDKRFVT</sequence>
<dbReference type="AlphaFoldDB" id="A0A9X1Y2N4"/>
<dbReference type="EMBL" id="JALPRX010000006">
    <property type="protein sequence ID" value="MCK8783034.1"/>
    <property type="molecule type" value="Genomic_DNA"/>
</dbReference>
<comment type="caution">
    <text evidence="5">The sequence shown here is derived from an EMBL/GenBank/DDBJ whole genome shotgun (WGS) entry which is preliminary data.</text>
</comment>
<name>A0A9X1Y2N4_9PROT</name>
<organism evidence="5 6">
    <name type="scientific">Roseomonas acroporae</name>
    <dbReference type="NCBI Taxonomy" id="2937791"/>
    <lineage>
        <taxon>Bacteria</taxon>
        <taxon>Pseudomonadati</taxon>
        <taxon>Pseudomonadota</taxon>
        <taxon>Alphaproteobacteria</taxon>
        <taxon>Acetobacterales</taxon>
        <taxon>Roseomonadaceae</taxon>
        <taxon>Roseomonas</taxon>
    </lineage>
</organism>
<dbReference type="SUPFAM" id="SSF53850">
    <property type="entry name" value="Periplasmic binding protein-like II"/>
    <property type="match status" value="1"/>
</dbReference>
<evidence type="ECO:0000313" key="6">
    <source>
        <dbReference type="Proteomes" id="UP001139516"/>
    </source>
</evidence>
<comment type="subcellular location">
    <subcellularLocation>
        <location evidence="1">Periplasm</location>
    </subcellularLocation>
</comment>
<accession>A0A9X1Y2N4</accession>
<evidence type="ECO:0000256" key="4">
    <source>
        <dbReference type="SAM" id="SignalP"/>
    </source>
</evidence>
<reference evidence="5" key="1">
    <citation type="submission" date="2022-04" db="EMBL/GenBank/DDBJ databases">
        <title>Roseomonas acroporae sp. nov., isolated from coral Acropora digitifera.</title>
        <authorList>
            <person name="Sun H."/>
        </authorList>
    </citation>
    <scope>NUCLEOTIDE SEQUENCE</scope>
    <source>
        <strain evidence="5">NAR14</strain>
    </source>
</reference>
<dbReference type="PROSITE" id="PS51318">
    <property type="entry name" value="TAT"/>
    <property type="match status" value="1"/>
</dbReference>
<comment type="similarity">
    <text evidence="2">Belongs to the bacterial solute-binding protein SsuA/TauA family.</text>
</comment>
<dbReference type="RefSeq" id="WP_248665158.1">
    <property type="nucleotide sequence ID" value="NZ_JALPRX010000006.1"/>
</dbReference>
<dbReference type="PANTHER" id="PTHR30024:SF47">
    <property type="entry name" value="TAURINE-BINDING PERIPLASMIC PROTEIN"/>
    <property type="match status" value="1"/>
</dbReference>
<dbReference type="Pfam" id="PF13379">
    <property type="entry name" value="NMT1_2"/>
    <property type="match status" value="1"/>
</dbReference>
<dbReference type="GO" id="GO:0042597">
    <property type="term" value="C:periplasmic space"/>
    <property type="evidence" value="ECO:0007669"/>
    <property type="project" value="UniProtKB-SubCell"/>
</dbReference>